<sequence length="539" mass="60367">MVKEDRRRRSSLQAAMQPLRSSLCCDEGDDGWADRFCYDLENLEEEDDIDLDNVNYDDSETVSKLLETQRYLYIVQKVEDALEKKGSDMSNSSGIVLQDYQLIVDCTTLTVDIENEISIVHNFIRDNYRSKFPELQSLVYHPIDYARLVKKIGNETDLTLVDLDGLLPSATIMVVSITASTTCGKRLPEQVLQNTTEACDRSLALDSSRKRVLEFLETRMGHIAPNLSAIVGSAVAAKLMATAGGLSPLANLPSCTVRLLGAKKRNLAGFSTGTTSQFRVGYIEQTDIFQSTPPPLRMHACRLLAGKSILAARIDSVSGHPTGNKGRALRDKILKTIEKWQEPPPAKRPKPLLVPDCKPKKKRGRRRLRKMRQRYAITDMRKMANRIQFGVYHCFGNATVGPPHPYSEVQCTVCNSEGNENFLLLCVLCVAASHTFCVRLGATVPEGDWFCNDCTVSKAEHDKSDTPLSFRSLGERPLVEEHASILAIRREPRPRVLERSPTRVSAHLNNLRMLGYLVKCAKVVYMSYVKVGMLFVRDP</sequence>
<reference evidence="1" key="1">
    <citation type="submission" date="2022-02" db="EMBL/GenBank/DDBJ databases">
        <title>Plant Genome Project.</title>
        <authorList>
            <person name="Zhang R.-G."/>
        </authorList>
    </citation>
    <scope>NUCLEOTIDE SEQUENCE</scope>
    <source>
        <strain evidence="1">AT1</strain>
    </source>
</reference>
<name>A0ACC0LJJ4_RHOML</name>
<dbReference type="EMBL" id="CM046399">
    <property type="protein sequence ID" value="KAI8528757.1"/>
    <property type="molecule type" value="Genomic_DNA"/>
</dbReference>
<evidence type="ECO:0000313" key="2">
    <source>
        <dbReference type="Proteomes" id="UP001062846"/>
    </source>
</evidence>
<comment type="caution">
    <text evidence="1">The sequence shown here is derived from an EMBL/GenBank/DDBJ whole genome shotgun (WGS) entry which is preliminary data.</text>
</comment>
<protein>
    <submittedName>
        <fullName evidence="1">Uncharacterized protein</fullName>
    </submittedName>
</protein>
<keyword evidence="2" id="KW-1185">Reference proteome</keyword>
<proteinExistence type="predicted"/>
<evidence type="ECO:0000313" key="1">
    <source>
        <dbReference type="EMBL" id="KAI8528757.1"/>
    </source>
</evidence>
<organism evidence="1 2">
    <name type="scientific">Rhododendron molle</name>
    <name type="common">Chinese azalea</name>
    <name type="synonym">Azalea mollis</name>
    <dbReference type="NCBI Taxonomy" id="49168"/>
    <lineage>
        <taxon>Eukaryota</taxon>
        <taxon>Viridiplantae</taxon>
        <taxon>Streptophyta</taxon>
        <taxon>Embryophyta</taxon>
        <taxon>Tracheophyta</taxon>
        <taxon>Spermatophyta</taxon>
        <taxon>Magnoliopsida</taxon>
        <taxon>eudicotyledons</taxon>
        <taxon>Gunneridae</taxon>
        <taxon>Pentapetalae</taxon>
        <taxon>asterids</taxon>
        <taxon>Ericales</taxon>
        <taxon>Ericaceae</taxon>
        <taxon>Ericoideae</taxon>
        <taxon>Rhodoreae</taxon>
        <taxon>Rhododendron</taxon>
    </lineage>
</organism>
<gene>
    <name evidence="1" type="ORF">RHMOL_Rhmol12G0172100</name>
</gene>
<dbReference type="Proteomes" id="UP001062846">
    <property type="component" value="Chromosome 12"/>
</dbReference>
<accession>A0ACC0LJJ4</accession>